<dbReference type="AlphaFoldDB" id="A0A9X3CWE3"/>
<dbReference type="GO" id="GO:0005840">
    <property type="term" value="C:ribosome"/>
    <property type="evidence" value="ECO:0007669"/>
    <property type="project" value="UniProtKB-KW"/>
</dbReference>
<organism evidence="5 6">
    <name type="scientific">Salinimicrobium profundisediminis</name>
    <dbReference type="NCBI Taxonomy" id="2994553"/>
    <lineage>
        <taxon>Bacteria</taxon>
        <taxon>Pseudomonadati</taxon>
        <taxon>Bacteroidota</taxon>
        <taxon>Flavobacteriia</taxon>
        <taxon>Flavobacteriales</taxon>
        <taxon>Flavobacteriaceae</taxon>
        <taxon>Salinimicrobium</taxon>
    </lineage>
</organism>
<evidence type="ECO:0000256" key="4">
    <source>
        <dbReference type="SAM" id="MobiDB-lite"/>
    </source>
</evidence>
<accession>A0A9X3CWE3</accession>
<feature type="region of interest" description="Disordered" evidence="4">
    <location>
        <begin position="1"/>
        <end position="44"/>
    </location>
</feature>
<keyword evidence="3" id="KW-0687">Ribonucleoprotein</keyword>
<sequence>MGKGEKKTKTGKNPLNTFGKLRPKRGKFTTKPQQIKNPLEKESV</sequence>
<protein>
    <submittedName>
        <fullName evidence="5">30S ribosomal protein THX</fullName>
    </submittedName>
</protein>
<dbReference type="InterPro" id="IPR030826">
    <property type="entry name" value="Ribosomal_bTHX/bTHXc/bTHXm"/>
</dbReference>
<evidence type="ECO:0000313" key="5">
    <source>
        <dbReference type="EMBL" id="MCX2836694.1"/>
    </source>
</evidence>
<keyword evidence="6" id="KW-1185">Reference proteome</keyword>
<dbReference type="RefSeq" id="WP_266067865.1">
    <property type="nucleotide sequence ID" value="NZ_JAPJDA010000001.1"/>
</dbReference>
<keyword evidence="2 5" id="KW-0689">Ribosomal protein</keyword>
<evidence type="ECO:0000313" key="6">
    <source>
        <dbReference type="Proteomes" id="UP001148482"/>
    </source>
</evidence>
<dbReference type="Proteomes" id="UP001148482">
    <property type="component" value="Unassembled WGS sequence"/>
</dbReference>
<comment type="caution">
    <text evidence="5">The sequence shown here is derived from an EMBL/GenBank/DDBJ whole genome shotgun (WGS) entry which is preliminary data.</text>
</comment>
<proteinExistence type="inferred from homology"/>
<evidence type="ECO:0000256" key="2">
    <source>
        <dbReference type="ARBA" id="ARBA00022980"/>
    </source>
</evidence>
<dbReference type="GO" id="GO:1990904">
    <property type="term" value="C:ribonucleoprotein complex"/>
    <property type="evidence" value="ECO:0007669"/>
    <property type="project" value="UniProtKB-KW"/>
</dbReference>
<gene>
    <name evidence="5" type="ORF">OQ279_00900</name>
</gene>
<dbReference type="NCBIfam" id="TIGR04560">
    <property type="entry name" value="ribo_THX"/>
    <property type="match status" value="1"/>
</dbReference>
<reference evidence="5" key="1">
    <citation type="submission" date="2022-11" db="EMBL/GenBank/DDBJ databases">
        <title>Salinimicrobium profundisediminis sp. nov., isolated from deep-sea sediment of the Mariana Trench.</title>
        <authorList>
            <person name="Fu H."/>
        </authorList>
    </citation>
    <scope>NUCLEOTIDE SEQUENCE</scope>
    <source>
        <strain evidence="5">MT39</strain>
    </source>
</reference>
<name>A0A9X3CWE3_9FLAO</name>
<evidence type="ECO:0000256" key="3">
    <source>
        <dbReference type="ARBA" id="ARBA00023274"/>
    </source>
</evidence>
<dbReference type="EMBL" id="JAPJDA010000001">
    <property type="protein sequence ID" value="MCX2836694.1"/>
    <property type="molecule type" value="Genomic_DNA"/>
</dbReference>
<comment type="similarity">
    <text evidence="1">Belongs to the bacterial ribosomal protein bTHX family.</text>
</comment>
<evidence type="ECO:0000256" key="1">
    <source>
        <dbReference type="ARBA" id="ARBA00010834"/>
    </source>
</evidence>